<dbReference type="InterPro" id="IPR003594">
    <property type="entry name" value="HATPase_dom"/>
</dbReference>
<dbReference type="Gene3D" id="6.10.340.10">
    <property type="match status" value="1"/>
</dbReference>
<dbReference type="PRINTS" id="PR00344">
    <property type="entry name" value="BCTRLSENSOR"/>
</dbReference>
<evidence type="ECO:0000259" key="15">
    <source>
        <dbReference type="PROSITE" id="PS50109"/>
    </source>
</evidence>
<feature type="transmembrane region" description="Helical" evidence="14">
    <location>
        <begin position="166"/>
        <end position="188"/>
    </location>
</feature>
<dbReference type="SUPFAM" id="SSF55874">
    <property type="entry name" value="ATPase domain of HSP90 chaperone/DNA topoisomerase II/histidine kinase"/>
    <property type="match status" value="1"/>
</dbReference>
<keyword evidence="9 17" id="KW-0418">Kinase</keyword>
<feature type="transmembrane region" description="Helical" evidence="14">
    <location>
        <begin position="6"/>
        <end position="27"/>
    </location>
</feature>
<organism evidence="17 18">
    <name type="scientific">[Clostridium] clostridioforme 90A8</name>
    <dbReference type="NCBI Taxonomy" id="999408"/>
    <lineage>
        <taxon>Bacteria</taxon>
        <taxon>Bacillati</taxon>
        <taxon>Bacillota</taxon>
        <taxon>Clostridia</taxon>
        <taxon>Lachnospirales</taxon>
        <taxon>Lachnospiraceae</taxon>
        <taxon>Enterocloster</taxon>
    </lineage>
</organism>
<keyword evidence="5" id="KW-0597">Phosphoprotein</keyword>
<feature type="domain" description="HAMP" evidence="16">
    <location>
        <begin position="195"/>
        <end position="242"/>
    </location>
</feature>
<dbReference type="CDD" id="cd00082">
    <property type="entry name" value="HisKA"/>
    <property type="match status" value="1"/>
</dbReference>
<evidence type="ECO:0000256" key="4">
    <source>
        <dbReference type="ARBA" id="ARBA00022475"/>
    </source>
</evidence>
<keyword evidence="4" id="KW-1003">Cell membrane</keyword>
<dbReference type="CDD" id="cd06225">
    <property type="entry name" value="HAMP"/>
    <property type="match status" value="1"/>
</dbReference>
<dbReference type="SMART" id="SM00304">
    <property type="entry name" value="HAMP"/>
    <property type="match status" value="1"/>
</dbReference>
<dbReference type="GO" id="GO:0005524">
    <property type="term" value="F:ATP binding"/>
    <property type="evidence" value="ECO:0007669"/>
    <property type="project" value="UniProtKB-KW"/>
</dbReference>
<comment type="subcellular location">
    <subcellularLocation>
        <location evidence="2">Cell membrane</location>
        <topology evidence="2">Multi-pass membrane protein</topology>
    </subcellularLocation>
</comment>
<dbReference type="Gene3D" id="3.30.565.10">
    <property type="entry name" value="Histidine kinase-like ATPase, C-terminal domain"/>
    <property type="match status" value="1"/>
</dbReference>
<dbReference type="Pfam" id="PF02518">
    <property type="entry name" value="HATPase_c"/>
    <property type="match status" value="1"/>
</dbReference>
<evidence type="ECO:0000259" key="16">
    <source>
        <dbReference type="PROSITE" id="PS50885"/>
    </source>
</evidence>
<name>A0A0E2H1G4_9FIRM</name>
<dbReference type="AlphaFoldDB" id="A0A0E2H1G4"/>
<evidence type="ECO:0000256" key="9">
    <source>
        <dbReference type="ARBA" id="ARBA00022777"/>
    </source>
</evidence>
<comment type="caution">
    <text evidence="17">The sequence shown here is derived from an EMBL/GenBank/DDBJ whole genome shotgun (WGS) entry which is preliminary data.</text>
</comment>
<proteinExistence type="predicted"/>
<keyword evidence="12" id="KW-0902">Two-component regulatory system</keyword>
<dbReference type="EC" id="2.7.13.3" evidence="3"/>
<reference evidence="17 18" key="1">
    <citation type="submission" date="2013-01" db="EMBL/GenBank/DDBJ databases">
        <title>The Genome Sequence of Clostridium clostridioforme 90A8.</title>
        <authorList>
            <consortium name="The Broad Institute Genome Sequencing Platform"/>
            <person name="Earl A."/>
            <person name="Ward D."/>
            <person name="Feldgarden M."/>
            <person name="Gevers D."/>
            <person name="Courvalin P."/>
            <person name="Lambert T."/>
            <person name="Walker B."/>
            <person name="Young S.K."/>
            <person name="Zeng Q."/>
            <person name="Gargeya S."/>
            <person name="Fitzgerald M."/>
            <person name="Haas B."/>
            <person name="Abouelleil A."/>
            <person name="Alvarado L."/>
            <person name="Arachchi H.M."/>
            <person name="Berlin A.M."/>
            <person name="Chapman S.B."/>
            <person name="Dewar J."/>
            <person name="Goldberg J."/>
            <person name="Griggs A."/>
            <person name="Gujja S."/>
            <person name="Hansen M."/>
            <person name="Howarth C."/>
            <person name="Imamovic A."/>
            <person name="Larimer J."/>
            <person name="McCowan C."/>
            <person name="Murphy C."/>
            <person name="Neiman D."/>
            <person name="Pearson M."/>
            <person name="Priest M."/>
            <person name="Roberts A."/>
            <person name="Saif S."/>
            <person name="Shea T."/>
            <person name="Sisk P."/>
            <person name="Sykes S."/>
            <person name="Wortman J."/>
            <person name="Nusbaum C."/>
            <person name="Birren B."/>
        </authorList>
    </citation>
    <scope>NUCLEOTIDE SEQUENCE [LARGE SCALE GENOMIC DNA]</scope>
    <source>
        <strain evidence="17 18">90A8</strain>
    </source>
</reference>
<keyword evidence="11 14" id="KW-1133">Transmembrane helix</keyword>
<dbReference type="PANTHER" id="PTHR45528:SF1">
    <property type="entry name" value="SENSOR HISTIDINE KINASE CPXA"/>
    <property type="match status" value="1"/>
</dbReference>
<evidence type="ECO:0000256" key="5">
    <source>
        <dbReference type="ARBA" id="ARBA00022553"/>
    </source>
</evidence>
<dbReference type="GO" id="GO:0000155">
    <property type="term" value="F:phosphorelay sensor kinase activity"/>
    <property type="evidence" value="ECO:0007669"/>
    <property type="project" value="InterPro"/>
</dbReference>
<dbReference type="Gene3D" id="1.10.287.130">
    <property type="match status" value="1"/>
</dbReference>
<keyword evidence="7 14" id="KW-0812">Transmembrane</keyword>
<dbReference type="SUPFAM" id="SSF47384">
    <property type="entry name" value="Homodimeric domain of signal transducing histidine kinase"/>
    <property type="match status" value="1"/>
</dbReference>
<dbReference type="Proteomes" id="UP000013085">
    <property type="component" value="Unassembled WGS sequence"/>
</dbReference>
<dbReference type="FunFam" id="1.10.287.130:FF:000001">
    <property type="entry name" value="Two-component sensor histidine kinase"/>
    <property type="match status" value="1"/>
</dbReference>
<dbReference type="PATRIC" id="fig|999408.3.peg.6192"/>
<evidence type="ECO:0000256" key="7">
    <source>
        <dbReference type="ARBA" id="ARBA00022692"/>
    </source>
</evidence>
<dbReference type="SMART" id="SM00387">
    <property type="entry name" value="HATPase_c"/>
    <property type="match status" value="1"/>
</dbReference>
<dbReference type="Pfam" id="PF00672">
    <property type="entry name" value="HAMP"/>
    <property type="match status" value="1"/>
</dbReference>
<keyword evidence="8" id="KW-0547">Nucleotide-binding</keyword>
<dbReference type="Pfam" id="PF00512">
    <property type="entry name" value="HisKA"/>
    <property type="match status" value="1"/>
</dbReference>
<dbReference type="SUPFAM" id="SSF158472">
    <property type="entry name" value="HAMP domain-like"/>
    <property type="match status" value="1"/>
</dbReference>
<evidence type="ECO:0000256" key="12">
    <source>
        <dbReference type="ARBA" id="ARBA00023012"/>
    </source>
</evidence>
<dbReference type="HOGENOM" id="CLU_000445_89_6_9"/>
<gene>
    <name evidence="17" type="ORF">HMPREF1090_05781</name>
</gene>
<dbReference type="InterPro" id="IPR003661">
    <property type="entry name" value="HisK_dim/P_dom"/>
</dbReference>
<evidence type="ECO:0000256" key="6">
    <source>
        <dbReference type="ARBA" id="ARBA00022679"/>
    </source>
</evidence>
<dbReference type="InterPro" id="IPR050398">
    <property type="entry name" value="HssS/ArlS-like"/>
</dbReference>
<dbReference type="InterPro" id="IPR003660">
    <property type="entry name" value="HAMP_dom"/>
</dbReference>
<feature type="domain" description="Histidine kinase" evidence="15">
    <location>
        <begin position="250"/>
        <end position="466"/>
    </location>
</feature>
<dbReference type="EMBL" id="AGYR01000084">
    <property type="protein sequence ID" value="ENZ05132.1"/>
    <property type="molecule type" value="Genomic_DNA"/>
</dbReference>
<evidence type="ECO:0000256" key="10">
    <source>
        <dbReference type="ARBA" id="ARBA00022840"/>
    </source>
</evidence>
<evidence type="ECO:0000256" key="3">
    <source>
        <dbReference type="ARBA" id="ARBA00012438"/>
    </source>
</evidence>
<dbReference type="PANTHER" id="PTHR45528">
    <property type="entry name" value="SENSOR HISTIDINE KINASE CPXA"/>
    <property type="match status" value="1"/>
</dbReference>
<dbReference type="InterPro" id="IPR036890">
    <property type="entry name" value="HATPase_C_sf"/>
</dbReference>
<protein>
    <recommendedName>
        <fullName evidence="3">histidine kinase</fullName>
        <ecNumber evidence="3">2.7.13.3</ecNumber>
    </recommendedName>
</protein>
<evidence type="ECO:0000313" key="17">
    <source>
        <dbReference type="EMBL" id="ENZ05132.1"/>
    </source>
</evidence>
<dbReference type="FunFam" id="3.30.565.10:FF:000006">
    <property type="entry name" value="Sensor histidine kinase WalK"/>
    <property type="match status" value="1"/>
</dbReference>
<sequence length="468" mass="52293">MTRSLYSKFILGYLTFGLMGFIAIATFSSKMTRDYLVQSKADALYDEANSIASSCSTMYQGKRLDSEEVSTQIRALSHYLKAEIWVVNRQGTVVMDSLGGSRVQSSIDGFDPASIGNRSYTIGDYYGMFNGNVLSVSAPITGNYNTYGYVLIHLPISEINQSQNGILSILYITSAVLFGLSLIILLVFTQTVYLPLRKITVGANEYAAGNLDYRINVKTHDEMGYLSDTLNYMSDELNKMEEYQKNFIANVSHDFRSPLTSIKGYLEAILDGTIPAEMYEKYLSRVISETERLHKLTESMLTLNSLDAKGYLSRTNFDINRVIKDTAASFEGTCESKNVSFDLTFSDDIQMVFADLGKIQQVMYNLIDNAIKFSHHDSTIYIQASGRYEKIFVSVKDTGIGIPKDSLKKIWERFYKTDLSRGKDKKGTGLGLSIVKEIIQAHGENIDVVSTEGVGTEFIFSLPRSTSL</sequence>
<keyword evidence="6" id="KW-0808">Transferase</keyword>
<evidence type="ECO:0000256" key="14">
    <source>
        <dbReference type="SAM" id="Phobius"/>
    </source>
</evidence>
<dbReference type="CDD" id="cd00075">
    <property type="entry name" value="HATPase"/>
    <property type="match status" value="1"/>
</dbReference>
<dbReference type="RefSeq" id="WP_002595163.1">
    <property type="nucleotide sequence ID" value="NZ_KB851005.1"/>
</dbReference>
<dbReference type="SMART" id="SM00388">
    <property type="entry name" value="HisKA"/>
    <property type="match status" value="1"/>
</dbReference>
<evidence type="ECO:0000256" key="2">
    <source>
        <dbReference type="ARBA" id="ARBA00004651"/>
    </source>
</evidence>
<dbReference type="InterPro" id="IPR004358">
    <property type="entry name" value="Sig_transdc_His_kin-like_C"/>
</dbReference>
<evidence type="ECO:0000256" key="8">
    <source>
        <dbReference type="ARBA" id="ARBA00022741"/>
    </source>
</evidence>
<keyword evidence="10" id="KW-0067">ATP-binding</keyword>
<dbReference type="InterPro" id="IPR005467">
    <property type="entry name" value="His_kinase_dom"/>
</dbReference>
<dbReference type="PROSITE" id="PS50885">
    <property type="entry name" value="HAMP"/>
    <property type="match status" value="1"/>
</dbReference>
<dbReference type="PROSITE" id="PS50109">
    <property type="entry name" value="HIS_KIN"/>
    <property type="match status" value="1"/>
</dbReference>
<evidence type="ECO:0000256" key="13">
    <source>
        <dbReference type="ARBA" id="ARBA00023136"/>
    </source>
</evidence>
<keyword evidence="13 14" id="KW-0472">Membrane</keyword>
<comment type="catalytic activity">
    <reaction evidence="1">
        <text>ATP + protein L-histidine = ADP + protein N-phospho-L-histidine.</text>
        <dbReference type="EC" id="2.7.13.3"/>
    </reaction>
</comment>
<dbReference type="GO" id="GO:0005886">
    <property type="term" value="C:plasma membrane"/>
    <property type="evidence" value="ECO:0007669"/>
    <property type="project" value="UniProtKB-SubCell"/>
</dbReference>
<dbReference type="InterPro" id="IPR036097">
    <property type="entry name" value="HisK_dim/P_sf"/>
</dbReference>
<evidence type="ECO:0000313" key="18">
    <source>
        <dbReference type="Proteomes" id="UP000013085"/>
    </source>
</evidence>
<evidence type="ECO:0000256" key="11">
    <source>
        <dbReference type="ARBA" id="ARBA00022989"/>
    </source>
</evidence>
<accession>A0A0E2H1G4</accession>
<evidence type="ECO:0000256" key="1">
    <source>
        <dbReference type="ARBA" id="ARBA00000085"/>
    </source>
</evidence>